<reference evidence="2 3" key="1">
    <citation type="journal article" date="2025" name="Microbiol. Resour. Announc.">
        <title>Draft genome sequences for Neonectria magnoliae and Neonectria punicea, canker pathogens of Liriodendron tulipifera and Acer saccharum in West Virginia.</title>
        <authorList>
            <person name="Petronek H.M."/>
            <person name="Kasson M.T."/>
            <person name="Metheny A.M."/>
            <person name="Stauder C.M."/>
            <person name="Lovett B."/>
            <person name="Lynch S.C."/>
            <person name="Garnas J.R."/>
            <person name="Kasson L.R."/>
            <person name="Stajich J.E."/>
        </authorList>
    </citation>
    <scope>NUCLEOTIDE SEQUENCE [LARGE SCALE GENOMIC DNA]</scope>
    <source>
        <strain evidence="2 3">NRRL 64653</strain>
    </source>
</reference>
<gene>
    <name evidence="2" type="ORF">QQX98_013009</name>
</gene>
<name>A0ABR1GH67_9HYPO</name>
<organism evidence="2 3">
    <name type="scientific">Neonectria punicea</name>
    <dbReference type="NCBI Taxonomy" id="979145"/>
    <lineage>
        <taxon>Eukaryota</taxon>
        <taxon>Fungi</taxon>
        <taxon>Dikarya</taxon>
        <taxon>Ascomycota</taxon>
        <taxon>Pezizomycotina</taxon>
        <taxon>Sordariomycetes</taxon>
        <taxon>Hypocreomycetidae</taxon>
        <taxon>Hypocreales</taxon>
        <taxon>Nectriaceae</taxon>
        <taxon>Neonectria</taxon>
    </lineage>
</organism>
<accession>A0ABR1GH67</accession>
<evidence type="ECO:0000256" key="1">
    <source>
        <dbReference type="SAM" id="MobiDB-lite"/>
    </source>
</evidence>
<dbReference type="EMBL" id="JAZAVJ010000469">
    <property type="protein sequence ID" value="KAK7397618.1"/>
    <property type="molecule type" value="Genomic_DNA"/>
</dbReference>
<feature type="compositionally biased region" description="Polar residues" evidence="1">
    <location>
        <begin position="13"/>
        <end position="22"/>
    </location>
</feature>
<dbReference type="Proteomes" id="UP001498476">
    <property type="component" value="Unassembled WGS sequence"/>
</dbReference>
<keyword evidence="3" id="KW-1185">Reference proteome</keyword>
<feature type="region of interest" description="Disordered" evidence="1">
    <location>
        <begin position="13"/>
        <end position="41"/>
    </location>
</feature>
<proteinExistence type="predicted"/>
<protein>
    <submittedName>
        <fullName evidence="2">Uncharacterized protein</fullName>
    </submittedName>
</protein>
<evidence type="ECO:0000313" key="2">
    <source>
        <dbReference type="EMBL" id="KAK7397618.1"/>
    </source>
</evidence>
<comment type="caution">
    <text evidence="2">The sequence shown here is derived from an EMBL/GenBank/DDBJ whole genome shotgun (WGS) entry which is preliminary data.</text>
</comment>
<sequence length="510" mass="57990">MPVRLSLSLETFGSQSPSSSAVTLLPSGTLEERPEPAVLNTSPHSLDERYILCEKHIEQTSEQIRIDIKDLLVTPPDTEEWQCYLVPAEEWEAKGSIWSDMGHLPPIHHVRKTADGEHYMMALADGCVGVLREYGLQFEQVRTSMEYDGREFSAAEGRIHGACEARRRYRRRFIRNATRGLEAKESKGLGRLYQSITVDEGSKAAIEWARLITGLLRSKTDALDQFFLSCLFLCLHLLGDLTSPSSLELIKKDRKSWCGYLRYLCASKTAGPAEDAKAEMHQISLLLRLSQSARCGVDDSQYTFDTKLSTNENLAVIGDIFELDFDEHVSVGRFESQAFQTVEGFEELRDEIYMDMPWLKMPKNDWRVLICYHGQSQVEDEELHRYMLSMPSENFCWRDLYTPEQAGLTLSAILWLKTIRLTVNQSANPDGGARLSCYLQLISGRQVRASTATLRSMLSSIKRVRPCHPAAVRLLDGVILGAPHVPMDALQGLYWKCWFWLRRNCHSADR</sequence>
<evidence type="ECO:0000313" key="3">
    <source>
        <dbReference type="Proteomes" id="UP001498476"/>
    </source>
</evidence>